<dbReference type="InterPro" id="IPR036736">
    <property type="entry name" value="ACP-like_sf"/>
</dbReference>
<sequence>MNRDELQQAVIEAIQVVAPEIEGDEIDADEALREECDLDSMDYLHFLAALKQSTAINVPDADYGRVDTLNKLLDYLQQAGSQ</sequence>
<dbReference type="Gene3D" id="1.10.1200.10">
    <property type="entry name" value="ACP-like"/>
    <property type="match status" value="1"/>
</dbReference>
<reference evidence="2" key="1">
    <citation type="submission" date="2021-04" db="EMBL/GenBank/DDBJ databases">
        <title>Oceanospirillales bacteria with DddD are important DMSP degraders in coastal seawater.</title>
        <authorList>
            <person name="Liu J."/>
        </authorList>
    </citation>
    <scope>NUCLEOTIDE SEQUENCE</scope>
    <source>
        <strain evidence="2">GY6</strain>
    </source>
</reference>
<feature type="domain" description="Carrier" evidence="1">
    <location>
        <begin position="4"/>
        <end position="80"/>
    </location>
</feature>
<protein>
    <submittedName>
        <fullName evidence="2">Acyl carrier protein</fullName>
    </submittedName>
</protein>
<accession>A0ABY5GYK9</accession>
<name>A0ABY5GYK9_9GAMM</name>
<proteinExistence type="predicted"/>
<gene>
    <name evidence="2" type="ORF">KDX31_03935</name>
</gene>
<evidence type="ECO:0000259" key="1">
    <source>
        <dbReference type="PROSITE" id="PS50075"/>
    </source>
</evidence>
<evidence type="ECO:0000313" key="3">
    <source>
        <dbReference type="Proteomes" id="UP001059950"/>
    </source>
</evidence>
<dbReference type="Pfam" id="PF00550">
    <property type="entry name" value="PP-binding"/>
    <property type="match status" value="1"/>
</dbReference>
<dbReference type="Proteomes" id="UP001059950">
    <property type="component" value="Chromosome"/>
</dbReference>
<dbReference type="SUPFAM" id="SSF47336">
    <property type="entry name" value="ACP-like"/>
    <property type="match status" value="1"/>
</dbReference>
<dbReference type="PROSITE" id="PS50075">
    <property type="entry name" value="CARRIER"/>
    <property type="match status" value="1"/>
</dbReference>
<dbReference type="EMBL" id="CP073344">
    <property type="protein sequence ID" value="UTW04175.1"/>
    <property type="molecule type" value="Genomic_DNA"/>
</dbReference>
<keyword evidence="3" id="KW-1185">Reference proteome</keyword>
<organism evidence="2 3">
    <name type="scientific">Amphritea atlantica</name>
    <dbReference type="NCBI Taxonomy" id="355243"/>
    <lineage>
        <taxon>Bacteria</taxon>
        <taxon>Pseudomonadati</taxon>
        <taxon>Pseudomonadota</taxon>
        <taxon>Gammaproteobacteria</taxon>
        <taxon>Oceanospirillales</taxon>
        <taxon>Oceanospirillaceae</taxon>
        <taxon>Amphritea</taxon>
    </lineage>
</organism>
<evidence type="ECO:0000313" key="2">
    <source>
        <dbReference type="EMBL" id="UTW04175.1"/>
    </source>
</evidence>
<dbReference type="InterPro" id="IPR009081">
    <property type="entry name" value="PP-bd_ACP"/>
</dbReference>